<reference evidence="1 2" key="1">
    <citation type="submission" date="2014-04" db="EMBL/GenBank/DDBJ databases">
        <title>Evolutionary Origins and Diversification of the Mycorrhizal Mutualists.</title>
        <authorList>
            <consortium name="DOE Joint Genome Institute"/>
            <consortium name="Mycorrhizal Genomics Consortium"/>
            <person name="Kohler A."/>
            <person name="Kuo A."/>
            <person name="Nagy L.G."/>
            <person name="Floudas D."/>
            <person name="Copeland A."/>
            <person name="Barry K.W."/>
            <person name="Cichocki N."/>
            <person name="Veneault-Fourrey C."/>
            <person name="LaButti K."/>
            <person name="Lindquist E.A."/>
            <person name="Lipzen A."/>
            <person name="Lundell T."/>
            <person name="Morin E."/>
            <person name="Murat C."/>
            <person name="Riley R."/>
            <person name="Ohm R."/>
            <person name="Sun H."/>
            <person name="Tunlid A."/>
            <person name="Henrissat B."/>
            <person name="Grigoriev I.V."/>
            <person name="Hibbett D.S."/>
            <person name="Martin F."/>
        </authorList>
    </citation>
    <scope>NUCLEOTIDE SEQUENCE [LARGE SCALE GENOMIC DNA]</scope>
    <source>
        <strain evidence="1 2">FD-317 M1</strain>
    </source>
</reference>
<gene>
    <name evidence="1" type="ORF">GYMLUDRAFT_131280</name>
</gene>
<feature type="non-terminal residue" evidence="1">
    <location>
        <position position="1"/>
    </location>
</feature>
<evidence type="ECO:0000313" key="2">
    <source>
        <dbReference type="Proteomes" id="UP000053593"/>
    </source>
</evidence>
<sequence length="50" mass="5333">ANTTILQGFNAHVITGGASGSLQKEFCELEMLDDITHLRYEGALDPAVQG</sequence>
<organism evidence="1 2">
    <name type="scientific">Collybiopsis luxurians FD-317 M1</name>
    <dbReference type="NCBI Taxonomy" id="944289"/>
    <lineage>
        <taxon>Eukaryota</taxon>
        <taxon>Fungi</taxon>
        <taxon>Dikarya</taxon>
        <taxon>Basidiomycota</taxon>
        <taxon>Agaricomycotina</taxon>
        <taxon>Agaricomycetes</taxon>
        <taxon>Agaricomycetidae</taxon>
        <taxon>Agaricales</taxon>
        <taxon>Marasmiineae</taxon>
        <taxon>Omphalotaceae</taxon>
        <taxon>Collybiopsis</taxon>
        <taxon>Collybiopsis luxurians</taxon>
    </lineage>
</organism>
<dbReference type="HOGENOM" id="CLU_212412_0_0_1"/>
<evidence type="ECO:0000313" key="1">
    <source>
        <dbReference type="EMBL" id="KIK63466.1"/>
    </source>
</evidence>
<name>A0A0D0C5S5_9AGAR</name>
<proteinExistence type="predicted"/>
<dbReference type="Proteomes" id="UP000053593">
    <property type="component" value="Unassembled WGS sequence"/>
</dbReference>
<dbReference type="EMBL" id="KN834764">
    <property type="protein sequence ID" value="KIK63466.1"/>
    <property type="molecule type" value="Genomic_DNA"/>
</dbReference>
<protein>
    <submittedName>
        <fullName evidence="1">Uncharacterized protein</fullName>
    </submittedName>
</protein>
<dbReference type="OrthoDB" id="3247165at2759"/>
<feature type="non-terminal residue" evidence="1">
    <location>
        <position position="50"/>
    </location>
</feature>
<accession>A0A0D0C5S5</accession>
<keyword evidence="2" id="KW-1185">Reference proteome</keyword>
<dbReference type="AlphaFoldDB" id="A0A0D0C5S5"/>